<proteinExistence type="predicted"/>
<dbReference type="RefSeq" id="WP_243995697.1">
    <property type="nucleotide sequence ID" value="NZ_JALHLE010000030.1"/>
</dbReference>
<feature type="signal peptide" evidence="1">
    <location>
        <begin position="1"/>
        <end position="20"/>
    </location>
</feature>
<dbReference type="Proteomes" id="UP001162880">
    <property type="component" value="Unassembled WGS sequence"/>
</dbReference>
<sequence>MKRILAPALAAFIAAAVAPAAFSPAAAIPSEPSKPKYSTAETPLGDLLDTPATKAILEKYLPELVANDQIEMARGMTLKQLQNYAGDMITEEKLHAIDEAFVKIAGQ</sequence>
<keyword evidence="1" id="KW-0732">Signal</keyword>
<gene>
    <name evidence="2" type="ORF">MTR64_16955</name>
</gene>
<evidence type="ECO:0000256" key="1">
    <source>
        <dbReference type="SAM" id="SignalP"/>
    </source>
</evidence>
<dbReference type="EMBL" id="JALHLE010000030">
    <property type="protein sequence ID" value="MCJ2180264.1"/>
    <property type="molecule type" value="Genomic_DNA"/>
</dbReference>
<evidence type="ECO:0000313" key="3">
    <source>
        <dbReference type="Proteomes" id="UP001162880"/>
    </source>
</evidence>
<accession>A0ABT0B5S9</accession>
<reference evidence="2" key="1">
    <citation type="submission" date="2022-03" db="EMBL/GenBank/DDBJ databases">
        <title>Identification of a novel bacterium isolated from mangrove sediments.</title>
        <authorList>
            <person name="Pan X."/>
        </authorList>
    </citation>
    <scope>NUCLEOTIDE SEQUENCE</scope>
    <source>
        <strain evidence="2">B2580</strain>
    </source>
</reference>
<evidence type="ECO:0000313" key="2">
    <source>
        <dbReference type="EMBL" id="MCJ2180264.1"/>
    </source>
</evidence>
<keyword evidence="3" id="KW-1185">Reference proteome</keyword>
<name>A0ABT0B5S9_9SPHN</name>
<feature type="chain" id="PRO_5046154085" evidence="1">
    <location>
        <begin position="21"/>
        <end position="107"/>
    </location>
</feature>
<organism evidence="2 3">
    <name type="scientific">Novosphingobium album</name>
    <name type="common">ex Hu et al. 2023</name>
    <dbReference type="NCBI Taxonomy" id="2930093"/>
    <lineage>
        <taxon>Bacteria</taxon>
        <taxon>Pseudomonadati</taxon>
        <taxon>Pseudomonadota</taxon>
        <taxon>Alphaproteobacteria</taxon>
        <taxon>Sphingomonadales</taxon>
        <taxon>Sphingomonadaceae</taxon>
        <taxon>Novosphingobium</taxon>
    </lineage>
</organism>
<protein>
    <submittedName>
        <fullName evidence="2">Uncharacterized protein</fullName>
    </submittedName>
</protein>
<comment type="caution">
    <text evidence="2">The sequence shown here is derived from an EMBL/GenBank/DDBJ whole genome shotgun (WGS) entry which is preliminary data.</text>
</comment>